<proteinExistence type="predicted"/>
<dbReference type="EMBL" id="CP034562">
    <property type="protein sequence ID" value="AZQ61682.1"/>
    <property type="molecule type" value="Genomic_DNA"/>
</dbReference>
<evidence type="ECO:0000259" key="6">
    <source>
        <dbReference type="PROSITE" id="PS50835"/>
    </source>
</evidence>
<dbReference type="Gene3D" id="3.80.10.10">
    <property type="entry name" value="Ribonuclease Inhibitor"/>
    <property type="match status" value="7"/>
</dbReference>
<dbReference type="PANTHER" id="PTHR45752">
    <property type="entry name" value="LEUCINE-RICH REPEAT-CONTAINING"/>
    <property type="match status" value="1"/>
</dbReference>
<dbReference type="SUPFAM" id="SSF48726">
    <property type="entry name" value="Immunoglobulin"/>
    <property type="match status" value="1"/>
</dbReference>
<evidence type="ECO:0000256" key="4">
    <source>
        <dbReference type="ARBA" id="ARBA00023157"/>
    </source>
</evidence>
<keyword evidence="2 5" id="KW-0732">Signal</keyword>
<keyword evidence="3" id="KW-0677">Repeat</keyword>
<feature type="chain" id="PRO_5018666432" evidence="5">
    <location>
        <begin position="26"/>
        <end position="3961"/>
    </location>
</feature>
<dbReference type="InterPro" id="IPR007110">
    <property type="entry name" value="Ig-like_dom"/>
</dbReference>
<feature type="domain" description="Ig-like" evidence="6">
    <location>
        <begin position="3631"/>
        <end position="3705"/>
    </location>
</feature>
<dbReference type="InterPro" id="IPR001611">
    <property type="entry name" value="Leu-rich_rpt"/>
</dbReference>
<name>A0A3Q9FP97_9BACT</name>
<dbReference type="InterPro" id="IPR032675">
    <property type="entry name" value="LRR_dom_sf"/>
</dbReference>
<dbReference type="Gene3D" id="2.60.40.10">
    <property type="entry name" value="Immunoglobulins"/>
    <property type="match status" value="1"/>
</dbReference>
<evidence type="ECO:0000256" key="1">
    <source>
        <dbReference type="ARBA" id="ARBA00022614"/>
    </source>
</evidence>
<dbReference type="KEGG" id="fll:EI427_05370"/>
<dbReference type="SUPFAM" id="SSF52058">
    <property type="entry name" value="L domain-like"/>
    <property type="match status" value="2"/>
</dbReference>
<dbReference type="SMART" id="SM00365">
    <property type="entry name" value="LRR_SD22"/>
    <property type="match status" value="7"/>
</dbReference>
<keyword evidence="8" id="KW-1185">Reference proteome</keyword>
<dbReference type="InterPro" id="IPR036179">
    <property type="entry name" value="Ig-like_dom_sf"/>
</dbReference>
<dbReference type="PROSITE" id="PS50835">
    <property type="entry name" value="IG_LIKE"/>
    <property type="match status" value="1"/>
</dbReference>
<dbReference type="InterPro" id="IPR026444">
    <property type="entry name" value="Secre_tail"/>
</dbReference>
<dbReference type="InterPro" id="IPR013783">
    <property type="entry name" value="Ig-like_fold"/>
</dbReference>
<organism evidence="7 8">
    <name type="scientific">Flammeovirga pectinis</name>
    <dbReference type="NCBI Taxonomy" id="2494373"/>
    <lineage>
        <taxon>Bacteria</taxon>
        <taxon>Pseudomonadati</taxon>
        <taxon>Bacteroidota</taxon>
        <taxon>Cytophagia</taxon>
        <taxon>Cytophagales</taxon>
        <taxon>Flammeovirgaceae</taxon>
        <taxon>Flammeovirga</taxon>
    </lineage>
</organism>
<dbReference type="Proteomes" id="UP000267268">
    <property type="component" value="Chromosome 1"/>
</dbReference>
<dbReference type="SMART" id="SM00369">
    <property type="entry name" value="LRR_TYP"/>
    <property type="match status" value="5"/>
</dbReference>
<dbReference type="InterPro" id="IPR050715">
    <property type="entry name" value="LRR-SigEffector_domain"/>
</dbReference>
<dbReference type="Pfam" id="PF18962">
    <property type="entry name" value="Por_Secre_tail"/>
    <property type="match status" value="1"/>
</dbReference>
<feature type="signal peptide" evidence="5">
    <location>
        <begin position="1"/>
        <end position="25"/>
    </location>
</feature>
<dbReference type="PANTHER" id="PTHR45752:SF195">
    <property type="entry name" value="LEUCINE-RICH REPEAT (LRR) FAMILY PROTEIN-RELATED"/>
    <property type="match status" value="1"/>
</dbReference>
<dbReference type="RefSeq" id="WP_126612424.1">
    <property type="nucleotide sequence ID" value="NZ_CP034562.1"/>
</dbReference>
<dbReference type="NCBIfam" id="TIGR04183">
    <property type="entry name" value="Por_Secre_tail"/>
    <property type="match status" value="1"/>
</dbReference>
<sequence>MAKRLYQITALFYAFVFLLIQNSNAQTATETHSFISPNSTLNFGEKIKATSDDSYFATYMDNEVNIFQFSGNALSHEISIQPEDTYMQRDIEVDGTRYTFYLLPTLGYITNDNNDSMGTVSFLSSSDENHEIWITQKDDKILYYIEVEEQELGSYKSTSKQVVEFSNKIDFGVLFNGSRFEEYPTITVETPIEDPNKLFGNDIVFYSDYQIFISDPQYNGYQGRILMYQIESGIWTKKSEKNIDYNFTTFFSEFGRNLSLTGDSFSRNVLISQSKDQLYIIKTPTSTPNIFNESDSYLLNSIEQYPNTEIIKDHFSTFVITEDSPETQNLYLTMLNNSDYIYFKTLVNITPFNSIHDVVNIPNTDNIIITGERSGNEVIELYTPSTDFSNYTLSVSKNLNPTSVSSHLKLFQYNNKIGLLSRQSNKVFIYNNTDLSVDGSISFSSVDDWNTFGESIYPISNNFVIGDIGVELTINQVPYTTVQDGQWHDSDTWSNGIIPNYQDDNSLVNIKHNVSLSQHESPRELIVEGSGSLTLIEHESGEGSGYIEPDIFTNNGLIKINENTGFKIREAGLNNGIIETYSLIELKGDFINNNGISLYNGNSILIQGDYTNNGTISYHEDNDNTSGYIIQTNGKNISVAINSSIPNFLTIEEGDATSIVTFSGNLSINGSFNINTNLVDFSSLTLTMGMDIDDSNVPNIFLDHDVSIYRLKLESDLLIDGFGNGILSITDNLNLLHDITLEGVDIIVTYKSSGDIITGDGYINTKAGYYNALLYDLSSNPTPPFTLKAPLQSQIDYGEGGGPEEFQDASSEITVTSIDYNSGTNLFVIFPVINSADVDETKTINTKKYGVIPGKSWEIEGVGINSFAFNLNGKVNSTAPFTSEASDLVAYSYSESRDPSDVVTPVTGGFPDVNFSDINGDNLYSVEVLTTSLQKSYETAKDGLWSDTNTWSNGIIPPSDINSIAIINHSVTLDYTETIGTIEIANNKTLNVDGSGVELTVNSITNNGILNIINDAKLIINNEFNNSLRTQLDQNSVLELNCDFNNQSLINFDGNSSLYIDGEINNGSGSYNFNSENTNVVLNPSKDISIDIESYIPNLTINGSNKITFNNQLNVKSDLTINNNNLDFTTTSVELGFGGGNPINIAINTDLHTTFKDLTISSYALVGSEWNSHHFTILENFTLYDTLAFNEDECIIRLGDEITGEGGQLIDRGGYLKGDEIDLGFYIDPSKTNNLSIPIVQSRRNHAGDFYLVPTNIDIDLSNISKTVGYDNAPLIKVFPYKSDFYEFTYNESKYYSFPETQWVVQTEGLSSFTNSVSTNLSRINAFPHDSNLKFAINNITEYYNNEQEAPLIGEFFNIYENTVYSDSVLTSTSTVVLNTIENNSFFLIHPITNSLREISSINDGDWYNNATWENGAIPQTESDSVIIKHNVSYTHYVEFPDSIKVRGLNIESGALSVNGDGYNAKFKIANGLTVKEDAVFNLSDTELIALGNIAIDGTIVEGSVSELPSLLKFYGNEISGTGTISINRFEILSTDIETTSGSWVNRSIYPLIQIDGSGGYIDAEGSMITTFYQPIEFNDNTSIFKSMEYVVLEGDTEVNQTFTINTIDSESNSHDYNFKSLTINNVNTVNVNSNTVIREQLILNTIENVNIAGVTSLTIKGINEDDDPLIEISPLSITNVQNIMGDNITQSILDVTHTADQNKPYAINTNVQYLNVSGDSLFVVGEDDNYTNNQNIRFLASTPYYYEGEIIVSTLEDSVRLPVDYIGGTLHEDESYALIQTDDVGNNIQAISTFRTYQDYSSSDSVIIALSDLISIDRTIEQSINIQLAVVHVPTAVNSDIIGYENITITPYNTVHSTDLSSIVDFVTSFEFKNSTIEDELGWTSEDLENWNGNFSSLSNSENHFTINEFGYIKSINFENTNLNGWDLSTLSLYSEFPGDDSKGEFPPEETEGEFEIPIFENEGENLIFPLTYLSDIFVNGNFLDFNDFGDYDYESYTITYDTPANPQDIFNISSYVAGNSYSIDLLSEGIQHYGQTDYTWYKEVDGVKVDLENHTSIQPFSLYDDSGKYIVELINSDNPYLPDFTLEIEFNISMQLGVQDKDLVASILSSLEIETTEDDFRDWAPEIFTIDNEGYVTSIDISGRDLTTLPSNINNFINLETLNISNNHLYFDQILAVTYSELSQFNYLDQSYNVIQNSDNVEHGSINFTFDGQIENDESLTYQWVRQSNSDVVSNTSSFAINPMTINDADTYILSVQHDNVSGLAIQIHQYDINHVLGNADKDELKTLLTEIGVDTESTDDMRLWGEDENIVIIDSTGYVTSIDISGRELTTLPSNINNFINLETLNISNNHLYFDQILAVTYSGLSQFNYLNQSYNVIQNSNNVEHGSINFTFDGTIENDESLTYQWVRQSNSDVVSNTSSFAINPMTINDADTYILSVQHDNVSGLAIQIHQYDINHVLGNADKDELKTLLTEIGVDTESTDDMRLWGEDENIVIIDSTGYVTSIDISGRDLTNLPSNINNFINLETLNISNNHLYFDQILAVTYSELSQFNYLNQSYNVIQNSNNVEHGSIDFTFDGTIENDESLIYQWVRQSNSDVVSNTSSFAINPMTINDADTYILSVQHDNVSGLAIQIHQYDINHVLGNADKDELKTLLTEIGVDTESTDDMRLWGEDENIVIIDSTGYVTSIDISGRDLTNLPSNINNFINLETLNISNNHLYFDQILTVTYSELSQFNYLNQSYNVIQNSNNVEHGSIDFTFDGTIENDESLIYQWVKQSNSEVVSNTSSFAINPMTINDADTYILSVQHDNVSGLAIQIHQYDVNHVLGNADKDELKTLLTEIGVDTESTDDMRLWDEDENIVIIDSTGYVTSIDISGRDLTNLPSNINNFINLETLNISNNHLYFDQILAVTYSGLNQFNYLDQSYNVIQNSNDVEHGSIDFTFDGQIENDESLTYQWIRQSNSDVVSNTSSFAINPMTINDADTYILSVQHDNVSGLAIQIHQYDINHVLGNADKDELKTLLTEIGVDTESTDDMRLWDEDENIVIIDSTGYVTSIDISGRDLTNLPSNINNFINLDVLDISNNKLFFDDIEPYLDYNISYEEQTYNFISLYDTISYGNSYSYQGQLEGFESLEYNWYNTENIQIGNNSLYNINFATGDSTGIIRLIVSSSEVDNLDIKIAELNLTYTLGNEDSLLVKQLLDEIGYTNYSNQDEFRTWLGERTEIDNYGRLITIDLSAFDIDGNDNLLTSLPSQLLSFNYLTSIKLENNLLFFDDLDGVKNLSEIITYNPQNYNKVEETYNIVQYDNFDNNYSIEGYEGDLVYQWYFNGEIVANANTPQLNVVDFNISKEGAYSLKVSHPSLWEGLSIETSTINLVYQSLISEEDSAALFELYTYLNVDFDPSERIVLWPRMEFDDNGKIVGLNLHELETNGELPDLIGRFTDLKSLKLYNSGITTLSDSLWTLTGIEYLDLSNNNINDNNISGIQDFTNLTTLWLSNNNLTLMPNLTGNSKLQNLIIDDNSIISISEELSGLTSLTNFSIAGNGITTITMDFSDLINLKKLNFSRNELSVWDNMLPSGLEELILYSNLLTSLSNIPSTIEVNVADNYLFFDDFDGFNDQNLAYSPQNYIIYYESIAMISGGDYTFNLPISLDGLTYTWYKDGVIQPSLGSKTLVFENMSNNDVGVYSCFITHTYWSNLSIKVAEIGIGIDCGDDLDVALQANTTTIFCFGEEIEAQLQANSTASNLTFSWYKNDELLPLLTSSAITIHEQGTYSVKIRNLNGCIAFSDSIIVAQSNQLLTPQIVVNQDSLFVENPGSSYNYFWYLDGELIDQSGTEISANAPGDYMVEVINNSGCTMYSEEYTIQSDVINSVDDLASQITISIFPQPATDVLNISTSIGKVNTIRIFDQSGKLFPVSFNTSGKNTTVNVNGIQSGLYVLEVNTTSTTYHEKILIN</sequence>
<evidence type="ECO:0000256" key="5">
    <source>
        <dbReference type="SAM" id="SignalP"/>
    </source>
</evidence>
<reference evidence="7 8" key="1">
    <citation type="submission" date="2018-12" db="EMBL/GenBank/DDBJ databases">
        <title>Flammeovirga pectinis sp. nov., isolated from the gut of the Korean scallop, Patinopecten yessoensis.</title>
        <authorList>
            <person name="Bae J.-W."/>
            <person name="Jeong Y.-S."/>
            <person name="Kang W."/>
        </authorList>
    </citation>
    <scope>NUCLEOTIDE SEQUENCE [LARGE SCALE GENOMIC DNA]</scope>
    <source>
        <strain evidence="7 8">L12M1</strain>
    </source>
</reference>
<dbReference type="OrthoDB" id="1525027at2"/>
<evidence type="ECO:0000313" key="7">
    <source>
        <dbReference type="EMBL" id="AZQ61682.1"/>
    </source>
</evidence>
<dbReference type="InterPro" id="IPR003591">
    <property type="entry name" value="Leu-rich_rpt_typical-subtyp"/>
</dbReference>
<keyword evidence="4" id="KW-1015">Disulfide bond</keyword>
<dbReference type="PROSITE" id="PS51450">
    <property type="entry name" value="LRR"/>
    <property type="match status" value="1"/>
</dbReference>
<evidence type="ECO:0000256" key="3">
    <source>
        <dbReference type="ARBA" id="ARBA00022737"/>
    </source>
</evidence>
<gene>
    <name evidence="7" type="ORF">EI427_05370</name>
</gene>
<accession>A0A3Q9FP97</accession>
<protein>
    <submittedName>
        <fullName evidence="7">T9SS type A sorting domain-containing protein</fullName>
    </submittedName>
</protein>
<evidence type="ECO:0000256" key="2">
    <source>
        <dbReference type="ARBA" id="ARBA00022729"/>
    </source>
</evidence>
<evidence type="ECO:0000313" key="8">
    <source>
        <dbReference type="Proteomes" id="UP000267268"/>
    </source>
</evidence>
<keyword evidence="1" id="KW-0433">Leucine-rich repeat</keyword>